<accession>A0ABU2ZXR6</accession>
<evidence type="ECO:0000256" key="4">
    <source>
        <dbReference type="ARBA" id="ARBA00022989"/>
    </source>
</evidence>
<dbReference type="InterPro" id="IPR025857">
    <property type="entry name" value="MacB_PCD"/>
</dbReference>
<gene>
    <name evidence="10" type="ORF">RM552_16005</name>
</gene>
<keyword evidence="2" id="KW-1003">Cell membrane</keyword>
<evidence type="ECO:0000256" key="6">
    <source>
        <dbReference type="ARBA" id="ARBA00038076"/>
    </source>
</evidence>
<evidence type="ECO:0000256" key="3">
    <source>
        <dbReference type="ARBA" id="ARBA00022692"/>
    </source>
</evidence>
<evidence type="ECO:0000256" key="1">
    <source>
        <dbReference type="ARBA" id="ARBA00004651"/>
    </source>
</evidence>
<feature type="transmembrane region" description="Helical" evidence="7">
    <location>
        <begin position="285"/>
        <end position="306"/>
    </location>
</feature>
<protein>
    <submittedName>
        <fullName evidence="10">FtsX-like permease family protein</fullName>
    </submittedName>
</protein>
<dbReference type="PANTHER" id="PTHR30572:SF4">
    <property type="entry name" value="ABC TRANSPORTER PERMEASE YTRF"/>
    <property type="match status" value="1"/>
</dbReference>
<feature type="transmembrane region" description="Helical" evidence="7">
    <location>
        <begin position="333"/>
        <end position="361"/>
    </location>
</feature>
<reference evidence="10 11" key="1">
    <citation type="submission" date="2023-09" db="EMBL/GenBank/DDBJ databases">
        <authorList>
            <person name="Rey-Velasco X."/>
        </authorList>
    </citation>
    <scope>NUCLEOTIDE SEQUENCE [LARGE SCALE GENOMIC DNA]</scope>
    <source>
        <strain evidence="10 11">P117</strain>
    </source>
</reference>
<keyword evidence="11" id="KW-1185">Reference proteome</keyword>
<feature type="domain" description="ABC3 transporter permease C-terminal" evidence="8">
    <location>
        <begin position="294"/>
        <end position="408"/>
    </location>
</feature>
<dbReference type="InterPro" id="IPR003838">
    <property type="entry name" value="ABC3_permease_C"/>
</dbReference>
<dbReference type="Pfam" id="PF02687">
    <property type="entry name" value="FtsX"/>
    <property type="match status" value="1"/>
</dbReference>
<keyword evidence="3 7" id="KW-0812">Transmembrane</keyword>
<dbReference type="Proteomes" id="UP001253545">
    <property type="component" value="Unassembled WGS sequence"/>
</dbReference>
<sequence length="416" mass="46770">MLSNYIITAWKVFLRRKFFTFINLFGISITLMVLVVTSTIADNYFYPAGPEKNVDNFRTINRLLVTNDEENLTSVGRLGYKFIKDNVFRLQTPELISINSGTRTRAIFHEGLKRELLIKKTDSNFWRILDFDFIQGRAYSIDEFEAGDKVAVINKRTQLALFADKSAIDQQINIENQVFTIIGVVENVPIVEATALADVWLPYTTNASTAYQQETTGDWVTLLYHSNPDIIKDVNTEFVNLLENDVQLDKSSGFSIAIAGAYSKLEQLSRELIADDKSHETHTGLVISLMIGLTVAFMLLPSINMINLNVSRMMERSSEIGVRRAFGATKLQLLMQFIVESILLTLVGGIIGILLSVFALYLIDVKGLIPHAHFSFNLRVLLIGLVLIFIFGLVSGVYPAYRMSRLHPIAALKGNN</sequence>
<evidence type="ECO:0000259" key="9">
    <source>
        <dbReference type="Pfam" id="PF12704"/>
    </source>
</evidence>
<dbReference type="EMBL" id="JAVRHX010000006">
    <property type="protein sequence ID" value="MDT0596359.1"/>
    <property type="molecule type" value="Genomic_DNA"/>
</dbReference>
<comment type="subcellular location">
    <subcellularLocation>
        <location evidence="1">Cell membrane</location>
        <topology evidence="1">Multi-pass membrane protein</topology>
    </subcellularLocation>
</comment>
<evidence type="ECO:0000259" key="8">
    <source>
        <dbReference type="Pfam" id="PF02687"/>
    </source>
</evidence>
<evidence type="ECO:0000313" key="10">
    <source>
        <dbReference type="EMBL" id="MDT0596359.1"/>
    </source>
</evidence>
<evidence type="ECO:0000256" key="7">
    <source>
        <dbReference type="SAM" id="Phobius"/>
    </source>
</evidence>
<dbReference type="InterPro" id="IPR050250">
    <property type="entry name" value="Macrolide_Exporter_MacB"/>
</dbReference>
<dbReference type="PANTHER" id="PTHR30572">
    <property type="entry name" value="MEMBRANE COMPONENT OF TRANSPORTER-RELATED"/>
    <property type="match status" value="1"/>
</dbReference>
<comment type="similarity">
    <text evidence="6">Belongs to the ABC-4 integral membrane protein family.</text>
</comment>
<keyword evidence="5 7" id="KW-0472">Membrane</keyword>
<feature type="transmembrane region" description="Helical" evidence="7">
    <location>
        <begin position="381"/>
        <end position="401"/>
    </location>
</feature>
<organism evidence="10 11">
    <name type="scientific">Glaciecola petra</name>
    <dbReference type="NCBI Taxonomy" id="3075602"/>
    <lineage>
        <taxon>Bacteria</taxon>
        <taxon>Pseudomonadati</taxon>
        <taxon>Pseudomonadota</taxon>
        <taxon>Gammaproteobacteria</taxon>
        <taxon>Alteromonadales</taxon>
        <taxon>Alteromonadaceae</taxon>
        <taxon>Glaciecola</taxon>
    </lineage>
</organism>
<name>A0ABU2ZXR6_9ALTE</name>
<evidence type="ECO:0000313" key="11">
    <source>
        <dbReference type="Proteomes" id="UP001253545"/>
    </source>
</evidence>
<evidence type="ECO:0000256" key="5">
    <source>
        <dbReference type="ARBA" id="ARBA00023136"/>
    </source>
</evidence>
<dbReference type="RefSeq" id="WP_311369881.1">
    <property type="nucleotide sequence ID" value="NZ_JAVRHX010000006.1"/>
</dbReference>
<feature type="transmembrane region" description="Helical" evidence="7">
    <location>
        <begin position="21"/>
        <end position="41"/>
    </location>
</feature>
<proteinExistence type="inferred from homology"/>
<comment type="caution">
    <text evidence="10">The sequence shown here is derived from an EMBL/GenBank/DDBJ whole genome shotgun (WGS) entry which is preliminary data.</text>
</comment>
<feature type="domain" description="MacB-like periplasmic core" evidence="9">
    <location>
        <begin position="20"/>
        <end position="210"/>
    </location>
</feature>
<evidence type="ECO:0000256" key="2">
    <source>
        <dbReference type="ARBA" id="ARBA00022475"/>
    </source>
</evidence>
<keyword evidence="4 7" id="KW-1133">Transmembrane helix</keyword>
<dbReference type="Pfam" id="PF12704">
    <property type="entry name" value="MacB_PCD"/>
    <property type="match status" value="1"/>
</dbReference>